<dbReference type="RefSeq" id="WP_013569836.1">
    <property type="nucleotide sequence ID" value="NC_014963.1"/>
</dbReference>
<dbReference type="Gene3D" id="2.60.40.1120">
    <property type="entry name" value="Carboxypeptidase-like, regulatory domain"/>
    <property type="match status" value="1"/>
</dbReference>
<evidence type="ECO:0000256" key="7">
    <source>
        <dbReference type="SAM" id="MobiDB-lite"/>
    </source>
</evidence>
<feature type="domain" description="TonB-dependent transporter Oar-like beta-barrel" evidence="9">
    <location>
        <begin position="245"/>
        <end position="1058"/>
    </location>
</feature>
<dbReference type="SUPFAM" id="SSF49452">
    <property type="entry name" value="Starch-binding domain-like"/>
    <property type="match status" value="1"/>
</dbReference>
<protein>
    <submittedName>
        <fullName evidence="10">Cna B domain-containing protein</fullName>
    </submittedName>
</protein>
<evidence type="ECO:0000256" key="1">
    <source>
        <dbReference type="ARBA" id="ARBA00004571"/>
    </source>
</evidence>
<dbReference type="Pfam" id="PF25183">
    <property type="entry name" value="OMP_b-brl_4"/>
    <property type="match status" value="1"/>
</dbReference>
<dbReference type="eggNOG" id="COG4771">
    <property type="taxonomic scope" value="Bacteria"/>
</dbReference>
<dbReference type="AlphaFoldDB" id="E8V8R8"/>
<evidence type="ECO:0000256" key="8">
    <source>
        <dbReference type="SAM" id="SignalP"/>
    </source>
</evidence>
<evidence type="ECO:0000259" key="9">
    <source>
        <dbReference type="Pfam" id="PF25183"/>
    </source>
</evidence>
<dbReference type="GO" id="GO:0015344">
    <property type="term" value="F:siderophore uptake transmembrane transporter activity"/>
    <property type="evidence" value="ECO:0007669"/>
    <property type="project" value="TreeGrafter"/>
</dbReference>
<dbReference type="InterPro" id="IPR057601">
    <property type="entry name" value="Oar-like_b-barrel"/>
</dbReference>
<evidence type="ECO:0000313" key="11">
    <source>
        <dbReference type="Proteomes" id="UP000006844"/>
    </source>
</evidence>
<evidence type="ECO:0000313" key="10">
    <source>
        <dbReference type="EMBL" id="ADV84105.1"/>
    </source>
</evidence>
<sequence length="1065" mass="115737">MIRKLVVALFFVFQMASLRAQLTTGDVLGTVTDANGAVVVASQVTLTSVETSAVRRIATDQEGNFLFSALQPGDYLLRVEAPGFASQQTAVFHVGAGDRIRSSAVLKVGSATQVNVNDDAASNVLQTDTTTLLTTLSSQQALDLPLSGRNFIQLAQLAPGANEATENALGSGQRPDDRRQVSTLSANGQSDTLNQQLVDGMDNNEGSVGTLGVRPSVEAIADLRVITSSYPAETGKAAGAVVNVITRSGGNKFHGSAYEFYRNDKTDARNFFARTGNKPKLRQNLFGASLSGPVLHDRTFFFGDYEGYRQSSATTWVNVVPTLYQQQHPGDFSDVGGPVIANPNPVALKFFALYPLPNTTTSSTTNGIFTYSPENTQKSDLYDLRVDHHFSDRDQTFARYAHNQVNTFIAGTLPAVNGIEPGGSATFPGQSFQRAQQFVISHTHIASARTLFELKGGFTHLLNRTLPLTYGSNLGNAFGIQGSNFDQFSSMMPFVNITGYAGFGGADSLPLFNGTNTFQYMASVTHTMGRHTLKAGATLLRRQIFNQQNAAANAAGSYAFNGQYSLTAFPTAPAAVRPLVDLLAGRPFTTRRVAQIYPRYLREFENAVYLQDDFRLSQSLTLNLGLRWDMYTPFKEKFGHFSMFNTDTNAIAVSGVNASDTNGVHTDYTSIAPRFGLAYNVRPGTVVHAAFGMTFFRDNNGPSVPFANPPFTFVYSPGALSTNLSDPLPLPVAQSTTNLTGAVRGVDPNFKNSYAEQFHLDVQHEVERTVLTVGYVGMVARNLRIAPDINLAAPQLPTVANTNDYQTRRPFFNQYPNLNASINIFRSQGFSSYNALQATAIHPYRNGLTAQVNYTYAHALSDTQAFSQSVLFASVVTAQLNTLEYSNSDLDQRHRITMVLNYALPFAQSTQGLTRVLFHGWQLNALDVWGTGLPFTVTNSTARTNTGAASDRPNQSANANISSPTIARAFDTSKFAAQTFGTVGTARRTSVYGPHYRHFDASLFKNFAVRERTTLQLRAEGFNLTNTPNFGTPGSTLGTSTFGQITATRLGSTPRQFQFAARVTF</sequence>
<evidence type="ECO:0000256" key="5">
    <source>
        <dbReference type="ARBA" id="ARBA00023136"/>
    </source>
</evidence>
<dbReference type="InterPro" id="IPR039426">
    <property type="entry name" value="TonB-dep_rcpt-like"/>
</dbReference>
<dbReference type="PANTHER" id="PTHR30069">
    <property type="entry name" value="TONB-DEPENDENT OUTER MEMBRANE RECEPTOR"/>
    <property type="match status" value="1"/>
</dbReference>
<dbReference type="OrthoDB" id="97893at2"/>
<feature type="compositionally biased region" description="Polar residues" evidence="7">
    <location>
        <begin position="181"/>
        <end position="197"/>
    </location>
</feature>
<name>E8V8R8_TERSS</name>
<keyword evidence="2" id="KW-0813">Transport</keyword>
<dbReference type="GO" id="GO:0009279">
    <property type="term" value="C:cell outer membrane"/>
    <property type="evidence" value="ECO:0007669"/>
    <property type="project" value="UniProtKB-SubCell"/>
</dbReference>
<dbReference type="SUPFAM" id="SSF56935">
    <property type="entry name" value="Porins"/>
    <property type="match status" value="1"/>
</dbReference>
<evidence type="ECO:0000256" key="6">
    <source>
        <dbReference type="ARBA" id="ARBA00023237"/>
    </source>
</evidence>
<dbReference type="STRING" id="401053.AciPR4_3351"/>
<dbReference type="Pfam" id="PF13620">
    <property type="entry name" value="CarboxypepD_reg"/>
    <property type="match status" value="1"/>
</dbReference>
<feature type="chain" id="PRO_5003229097" evidence="8">
    <location>
        <begin position="21"/>
        <end position="1065"/>
    </location>
</feature>
<organism evidence="10 11">
    <name type="scientific">Terriglobus saanensis (strain ATCC BAA-1853 / DSM 23119 / SP1PR4)</name>
    <dbReference type="NCBI Taxonomy" id="401053"/>
    <lineage>
        <taxon>Bacteria</taxon>
        <taxon>Pseudomonadati</taxon>
        <taxon>Acidobacteriota</taxon>
        <taxon>Terriglobia</taxon>
        <taxon>Terriglobales</taxon>
        <taxon>Acidobacteriaceae</taxon>
        <taxon>Terriglobus</taxon>
    </lineage>
</organism>
<dbReference type="HOGENOM" id="CLU_006298_0_0_0"/>
<dbReference type="KEGG" id="tsa:AciPR4_3351"/>
<keyword evidence="4" id="KW-0812">Transmembrane</keyword>
<dbReference type="GO" id="GO:0044718">
    <property type="term" value="P:siderophore transmembrane transport"/>
    <property type="evidence" value="ECO:0007669"/>
    <property type="project" value="TreeGrafter"/>
</dbReference>
<reference evidence="10 11" key="1">
    <citation type="journal article" date="2012" name="Stand. Genomic Sci.">
        <title>Complete genome sequence of Terriglobus saanensis type strain SP1PR4(T), an Acidobacteria from tundra soil.</title>
        <authorList>
            <person name="Rawat S.R."/>
            <person name="Mannisto M.K."/>
            <person name="Starovoytov V."/>
            <person name="Goodwin L."/>
            <person name="Nolan M."/>
            <person name="Hauser L."/>
            <person name="Land M."/>
            <person name="Davenport K.W."/>
            <person name="Woyke T."/>
            <person name="Haggblom M.M."/>
        </authorList>
    </citation>
    <scope>NUCLEOTIDE SEQUENCE</scope>
    <source>
        <strain evidence="11">ATCC BAA-1853 / DSM 23119 / SP1PR4</strain>
    </source>
</reference>
<dbReference type="InterPro" id="IPR013784">
    <property type="entry name" value="Carb-bd-like_fold"/>
</dbReference>
<dbReference type="Gene3D" id="2.40.170.20">
    <property type="entry name" value="TonB-dependent receptor, beta-barrel domain"/>
    <property type="match status" value="1"/>
</dbReference>
<accession>E8V8R8</accession>
<feature type="signal peptide" evidence="8">
    <location>
        <begin position="1"/>
        <end position="20"/>
    </location>
</feature>
<dbReference type="PANTHER" id="PTHR30069:SF46">
    <property type="entry name" value="OAR PROTEIN"/>
    <property type="match status" value="1"/>
</dbReference>
<evidence type="ECO:0000256" key="4">
    <source>
        <dbReference type="ARBA" id="ARBA00022692"/>
    </source>
</evidence>
<dbReference type="EMBL" id="CP002467">
    <property type="protein sequence ID" value="ADV84105.1"/>
    <property type="molecule type" value="Genomic_DNA"/>
</dbReference>
<dbReference type="Proteomes" id="UP000006844">
    <property type="component" value="Chromosome"/>
</dbReference>
<dbReference type="InterPro" id="IPR036942">
    <property type="entry name" value="Beta-barrel_TonB_sf"/>
</dbReference>
<gene>
    <name evidence="10" type="ordered locus">AciPR4_3351</name>
</gene>
<keyword evidence="8" id="KW-0732">Signal</keyword>
<keyword evidence="5" id="KW-0472">Membrane</keyword>
<comment type="subcellular location">
    <subcellularLocation>
        <location evidence="1">Cell outer membrane</location>
        <topology evidence="1">Multi-pass membrane protein</topology>
    </subcellularLocation>
</comment>
<evidence type="ECO:0000256" key="3">
    <source>
        <dbReference type="ARBA" id="ARBA00022452"/>
    </source>
</evidence>
<keyword evidence="6" id="KW-0998">Cell outer membrane</keyword>
<keyword evidence="3" id="KW-1134">Transmembrane beta strand</keyword>
<feature type="region of interest" description="Disordered" evidence="7">
    <location>
        <begin position="163"/>
        <end position="207"/>
    </location>
</feature>
<evidence type="ECO:0000256" key="2">
    <source>
        <dbReference type="ARBA" id="ARBA00022448"/>
    </source>
</evidence>
<keyword evidence="11" id="KW-1185">Reference proteome</keyword>
<proteinExistence type="predicted"/>
<dbReference type="GO" id="GO:0030246">
    <property type="term" value="F:carbohydrate binding"/>
    <property type="evidence" value="ECO:0007669"/>
    <property type="project" value="InterPro"/>
</dbReference>